<gene>
    <name evidence="1" type="ORF">FCALED_LOCUS4849</name>
</gene>
<proteinExistence type="predicted"/>
<protein>
    <submittedName>
        <fullName evidence="1">12280_t:CDS:1</fullName>
    </submittedName>
</protein>
<feature type="non-terminal residue" evidence="1">
    <location>
        <position position="1"/>
    </location>
</feature>
<dbReference type="EMBL" id="CAJVPQ010000972">
    <property type="protein sequence ID" value="CAG8524049.1"/>
    <property type="molecule type" value="Genomic_DNA"/>
</dbReference>
<keyword evidence="2" id="KW-1185">Reference proteome</keyword>
<reference evidence="1" key="1">
    <citation type="submission" date="2021-06" db="EMBL/GenBank/DDBJ databases">
        <authorList>
            <person name="Kallberg Y."/>
            <person name="Tangrot J."/>
            <person name="Rosling A."/>
        </authorList>
    </citation>
    <scope>NUCLEOTIDE SEQUENCE</scope>
    <source>
        <strain evidence="1">UK204</strain>
    </source>
</reference>
<dbReference type="OrthoDB" id="2410248at2759"/>
<accession>A0A9N9ABW6</accession>
<comment type="caution">
    <text evidence="1">The sequence shown here is derived from an EMBL/GenBank/DDBJ whole genome shotgun (WGS) entry which is preliminary data.</text>
</comment>
<name>A0A9N9ABW6_9GLOM</name>
<organism evidence="1 2">
    <name type="scientific">Funneliformis caledonium</name>
    <dbReference type="NCBI Taxonomy" id="1117310"/>
    <lineage>
        <taxon>Eukaryota</taxon>
        <taxon>Fungi</taxon>
        <taxon>Fungi incertae sedis</taxon>
        <taxon>Mucoromycota</taxon>
        <taxon>Glomeromycotina</taxon>
        <taxon>Glomeromycetes</taxon>
        <taxon>Glomerales</taxon>
        <taxon>Glomeraceae</taxon>
        <taxon>Funneliformis</taxon>
    </lineage>
</organism>
<dbReference type="Proteomes" id="UP000789570">
    <property type="component" value="Unassembled WGS sequence"/>
</dbReference>
<sequence length="122" mass="14235">YSEGDIHKPCTRPDFAIESHQFQVQIRRTQFIYSNQNFQNITGEWMLSKELKKFSEIAHIKRAKFIKAVLINKSSLGIWHPIPITRDEADFQQSETSLTKIEILTIINSLIPSLDDSDQLRF</sequence>
<dbReference type="AlphaFoldDB" id="A0A9N9ABW6"/>
<evidence type="ECO:0000313" key="2">
    <source>
        <dbReference type="Proteomes" id="UP000789570"/>
    </source>
</evidence>
<evidence type="ECO:0000313" key="1">
    <source>
        <dbReference type="EMBL" id="CAG8524049.1"/>
    </source>
</evidence>